<evidence type="ECO:0000256" key="11">
    <source>
        <dbReference type="SAM" id="Phobius"/>
    </source>
</evidence>
<dbReference type="InterPro" id="IPR001199">
    <property type="entry name" value="Cyt_B5-like_heme/steroid-bd"/>
</dbReference>
<dbReference type="STRING" id="4536.A0A0E0GAA6"/>
<organism evidence="13">
    <name type="scientific">Oryza nivara</name>
    <name type="common">Indian wild rice</name>
    <name type="synonym">Oryza sativa f. spontanea</name>
    <dbReference type="NCBI Taxonomy" id="4536"/>
    <lineage>
        <taxon>Eukaryota</taxon>
        <taxon>Viridiplantae</taxon>
        <taxon>Streptophyta</taxon>
        <taxon>Embryophyta</taxon>
        <taxon>Tracheophyta</taxon>
        <taxon>Spermatophyta</taxon>
        <taxon>Magnoliopsida</taxon>
        <taxon>Liliopsida</taxon>
        <taxon>Poales</taxon>
        <taxon>Poaceae</taxon>
        <taxon>BOP clade</taxon>
        <taxon>Oryzoideae</taxon>
        <taxon>Oryzeae</taxon>
        <taxon>Oryzinae</taxon>
        <taxon>Oryza</taxon>
    </lineage>
</organism>
<evidence type="ECO:0000256" key="5">
    <source>
        <dbReference type="ARBA" id="ARBA00022968"/>
    </source>
</evidence>
<dbReference type="SUPFAM" id="SSF55856">
    <property type="entry name" value="Cytochrome b5-like heme/steroid binding domain"/>
    <property type="match status" value="1"/>
</dbReference>
<dbReference type="Gramene" id="ONIVA02G27960.1">
    <property type="protein sequence ID" value="ONIVA02G27960.1"/>
    <property type="gene ID" value="ONIVA02G27960"/>
</dbReference>
<evidence type="ECO:0000256" key="6">
    <source>
        <dbReference type="ARBA" id="ARBA00022989"/>
    </source>
</evidence>
<reference evidence="13" key="2">
    <citation type="submission" date="2018-04" db="EMBL/GenBank/DDBJ databases">
        <title>OnivRS2 (Oryza nivara Reference Sequence Version 2).</title>
        <authorList>
            <person name="Zhang J."/>
            <person name="Kudrna D."/>
            <person name="Lee S."/>
            <person name="Talag J."/>
            <person name="Rajasekar S."/>
            <person name="Welchert J."/>
            <person name="Hsing Y.-I."/>
            <person name="Wing R.A."/>
        </authorList>
    </citation>
    <scope>NUCLEOTIDE SEQUENCE [LARGE SCALE GENOMIC DNA]</scope>
    <source>
        <strain evidence="13">SL10</strain>
    </source>
</reference>
<evidence type="ECO:0000256" key="1">
    <source>
        <dbReference type="ARBA" id="ARBA00004401"/>
    </source>
</evidence>
<dbReference type="PANTHER" id="PTHR10281:SF45">
    <property type="entry name" value="MEMBRANE STEROID-BINDING PROTEIN 2"/>
    <property type="match status" value="1"/>
</dbReference>
<protein>
    <recommendedName>
        <fullName evidence="12">Cytochrome b5 heme-binding domain-containing protein</fullName>
    </recommendedName>
</protein>
<keyword evidence="8 11" id="KW-0472">Membrane</keyword>
<evidence type="ECO:0000256" key="7">
    <source>
        <dbReference type="ARBA" id="ARBA00023121"/>
    </source>
</evidence>
<dbReference type="Gene3D" id="3.10.120.10">
    <property type="entry name" value="Cytochrome b5-like heme/steroid binding domain"/>
    <property type="match status" value="1"/>
</dbReference>
<evidence type="ECO:0000256" key="2">
    <source>
        <dbReference type="ARBA" id="ARBA00022475"/>
    </source>
</evidence>
<dbReference type="InterPro" id="IPR036400">
    <property type="entry name" value="Cyt_B5-like_heme/steroid_sf"/>
</dbReference>
<feature type="compositionally biased region" description="Basic and acidic residues" evidence="10">
    <location>
        <begin position="432"/>
        <end position="444"/>
    </location>
</feature>
<dbReference type="AlphaFoldDB" id="A0A0E0GAA6"/>
<sequence length="535" mass="57647">MVKGDRQERCLPSIHLRCRPCHRHLTTFSQGVHSAFAIAMGVHSALSVQCISFPTCRLCRRLNHTDQRHIQQAKSVRVGVADTTTQAQAQALHRLVSRGSPRPAVPCRGEPSISAAPSKHHPKAVQFVRPVSHLLCLPLTPYYECPVATTAHKHTRTRRGCLLSLPAFPLLCSPLPARALGSCIAPPSTEMVAAAEWWEATIAAYTGLSPAAFFTAVAVAAALYVAVSGLLTRRPPPLPRRQEEARASQPLPPPVQLGEVTEEELRVYDGSDPNKPLLMAIKGQIYDVTQSRMFYGPGGPYALFAGRDASRALAKMSFELDDLTGDVSGLGPIELEALHEWEGKFMSKYVKVGTIKKIIPVSEGDAATHGGTSDRGIDVGTIESNRVPEPEENGATSHADAVEKSDADVSTHSHEDVVEKSDELLESGVDTRSTHEDAVGKPKEETEDADVQKTISTEVAGEGKGAPDEDERNTCSLEDAIEKPKETAYIDVKDTSGHEVAGEPKEAPDVDGNNTSSNQDAVDEPKEASHEAKEA</sequence>
<evidence type="ECO:0000256" key="10">
    <source>
        <dbReference type="SAM" id="MobiDB-lite"/>
    </source>
</evidence>
<keyword evidence="4 11" id="KW-0812">Transmembrane</keyword>
<evidence type="ECO:0000256" key="3">
    <source>
        <dbReference type="ARBA" id="ARBA00022665"/>
    </source>
</evidence>
<keyword evidence="3" id="KW-0754">Steroid-binding</keyword>
<comment type="similarity">
    <text evidence="9">Belongs to the cytochrome b5 family. MAPR subfamily.</text>
</comment>
<feature type="region of interest" description="Disordered" evidence="10">
    <location>
        <begin position="235"/>
        <end position="256"/>
    </location>
</feature>
<name>A0A0E0GAA6_ORYNI</name>
<accession>A0A0E0GAA6</accession>
<dbReference type="EnsemblPlants" id="ONIVA02G27960.1">
    <property type="protein sequence ID" value="ONIVA02G27960.1"/>
    <property type="gene ID" value="ONIVA02G27960"/>
</dbReference>
<evidence type="ECO:0000259" key="12">
    <source>
        <dbReference type="SMART" id="SM01117"/>
    </source>
</evidence>
<evidence type="ECO:0000313" key="13">
    <source>
        <dbReference type="EnsemblPlants" id="ONIVA02G27960.1"/>
    </source>
</evidence>
<dbReference type="FunFam" id="3.10.120.10:FF:000006">
    <property type="entry name" value="Membrane steroid-binding protein 1"/>
    <property type="match status" value="1"/>
</dbReference>
<evidence type="ECO:0000256" key="9">
    <source>
        <dbReference type="ARBA" id="ARBA00038357"/>
    </source>
</evidence>
<keyword evidence="5" id="KW-0735">Signal-anchor</keyword>
<evidence type="ECO:0000256" key="4">
    <source>
        <dbReference type="ARBA" id="ARBA00022692"/>
    </source>
</evidence>
<dbReference type="eggNOG" id="KOG1110">
    <property type="taxonomic scope" value="Eukaryota"/>
</dbReference>
<feature type="compositionally biased region" description="Basic and acidic residues" evidence="10">
    <location>
        <begin position="400"/>
        <end position="423"/>
    </location>
</feature>
<dbReference type="GO" id="GO:0005783">
    <property type="term" value="C:endoplasmic reticulum"/>
    <property type="evidence" value="ECO:0007669"/>
    <property type="project" value="TreeGrafter"/>
</dbReference>
<dbReference type="GO" id="GO:0005886">
    <property type="term" value="C:plasma membrane"/>
    <property type="evidence" value="ECO:0007669"/>
    <property type="project" value="UniProtKB-SubCell"/>
</dbReference>
<feature type="transmembrane region" description="Helical" evidence="11">
    <location>
        <begin position="211"/>
        <end position="231"/>
    </location>
</feature>
<keyword evidence="2" id="KW-1003">Cell membrane</keyword>
<keyword evidence="7" id="KW-0446">Lipid-binding</keyword>
<feature type="compositionally biased region" description="Basic and acidic residues" evidence="10">
    <location>
        <begin position="480"/>
        <end position="508"/>
    </location>
</feature>
<dbReference type="PANTHER" id="PTHR10281">
    <property type="entry name" value="MEMBRANE-ASSOCIATED PROGESTERONE RECEPTOR COMPONENT-RELATED"/>
    <property type="match status" value="1"/>
</dbReference>
<keyword evidence="14" id="KW-1185">Reference proteome</keyword>
<dbReference type="OMA" id="EWEGKFM"/>
<evidence type="ECO:0000256" key="8">
    <source>
        <dbReference type="ARBA" id="ARBA00023136"/>
    </source>
</evidence>
<dbReference type="HOGENOM" id="CLU_042860_0_0_1"/>
<reference evidence="13" key="1">
    <citation type="submission" date="2015-04" db="UniProtKB">
        <authorList>
            <consortium name="EnsemblPlants"/>
        </authorList>
    </citation>
    <scope>IDENTIFICATION</scope>
    <source>
        <strain evidence="13">SL10</strain>
    </source>
</reference>
<feature type="compositionally biased region" description="Basic and acidic residues" evidence="10">
    <location>
        <begin position="523"/>
        <end position="535"/>
    </location>
</feature>
<evidence type="ECO:0000313" key="14">
    <source>
        <dbReference type="Proteomes" id="UP000006591"/>
    </source>
</evidence>
<proteinExistence type="inferred from homology"/>
<keyword evidence="6 11" id="KW-1133">Transmembrane helix</keyword>
<feature type="region of interest" description="Disordered" evidence="10">
    <location>
        <begin position="364"/>
        <end position="535"/>
    </location>
</feature>
<dbReference type="SMART" id="SM01117">
    <property type="entry name" value="Cyt-b5"/>
    <property type="match status" value="1"/>
</dbReference>
<dbReference type="GO" id="GO:0005496">
    <property type="term" value="F:steroid binding"/>
    <property type="evidence" value="ECO:0007669"/>
    <property type="project" value="UniProtKB-KW"/>
</dbReference>
<dbReference type="InterPro" id="IPR050577">
    <property type="entry name" value="MAPR/NEUFC/NENF-like"/>
</dbReference>
<feature type="domain" description="Cytochrome b5 heme-binding" evidence="12">
    <location>
        <begin position="260"/>
        <end position="356"/>
    </location>
</feature>
<dbReference type="Proteomes" id="UP000006591">
    <property type="component" value="Chromosome 2"/>
</dbReference>
<comment type="subcellular location">
    <subcellularLocation>
        <location evidence="1">Cell membrane</location>
        <topology evidence="1">Single-pass type II membrane protein</topology>
    </subcellularLocation>
</comment>
<dbReference type="Pfam" id="PF00173">
    <property type="entry name" value="Cyt-b5"/>
    <property type="match status" value="1"/>
</dbReference>